<gene>
    <name evidence="2" type="ORF">HZI73_08770</name>
</gene>
<organism evidence="2 3">
    <name type="scientific">Vallitalea pronyensis</name>
    <dbReference type="NCBI Taxonomy" id="1348613"/>
    <lineage>
        <taxon>Bacteria</taxon>
        <taxon>Bacillati</taxon>
        <taxon>Bacillota</taxon>
        <taxon>Clostridia</taxon>
        <taxon>Lachnospirales</taxon>
        <taxon>Vallitaleaceae</taxon>
        <taxon>Vallitalea</taxon>
    </lineage>
</organism>
<accession>A0A8J8MJG4</accession>
<dbReference type="AlphaFoldDB" id="A0A8J8MJG4"/>
<dbReference type="PANTHER" id="PTHR43630">
    <property type="entry name" value="POLY-BETA-1,6-N-ACETYL-D-GLUCOSAMINE SYNTHASE"/>
    <property type="match status" value="1"/>
</dbReference>
<reference evidence="2" key="1">
    <citation type="submission" date="2020-07" db="EMBL/GenBank/DDBJ databases">
        <title>Vallitalea pronyensis genome.</title>
        <authorList>
            <person name="Postec A."/>
        </authorList>
    </citation>
    <scope>NUCLEOTIDE SEQUENCE</scope>
    <source>
        <strain evidence="2">FatNI3</strain>
    </source>
</reference>
<dbReference type="InterPro" id="IPR001173">
    <property type="entry name" value="Glyco_trans_2-like"/>
</dbReference>
<evidence type="ECO:0000259" key="1">
    <source>
        <dbReference type="Pfam" id="PF00535"/>
    </source>
</evidence>
<keyword evidence="3" id="KW-1185">Reference proteome</keyword>
<proteinExistence type="predicted"/>
<evidence type="ECO:0000313" key="2">
    <source>
        <dbReference type="EMBL" id="QUI22388.1"/>
    </source>
</evidence>
<dbReference type="Gene3D" id="1.25.40.10">
    <property type="entry name" value="Tetratricopeptide repeat domain"/>
    <property type="match status" value="1"/>
</dbReference>
<sequence>MVTISLCMIVKNEEDTLARCLDTVKDIVDEIVIIDTGSTDKTKEVAAKYTTNIYDFEWVNDFAVARNYSFSKATKDYIMWLDADDILLEEDREKLIRLKRVMNPEIDIVMMKYNIKVDEKGIPKTTFTRERLLKRSKQYEWVNPVHEYVKIHGKYFNSDICITHRKVHNSGDRNLKILENILNDEGLNDRNTFYYARELYANKKFDEAITFYNKFLDSEGGFISNYMDACMDLAKCHYIRKEDKKALRSLLRSLEFGIPRAEICCMIGEHFKNYKQYERAIYWYEVATKLEKPSTWGSVTHDSWGYRPHMELCACYYKIGQVLKAKAFNDMAGTYKPNDKIYLHNKKFFEMLLSKKETEEHE</sequence>
<dbReference type="SUPFAM" id="SSF53448">
    <property type="entry name" value="Nucleotide-diphospho-sugar transferases"/>
    <property type="match status" value="1"/>
</dbReference>
<dbReference type="EMBL" id="CP058649">
    <property type="protein sequence ID" value="QUI22388.1"/>
    <property type="molecule type" value="Genomic_DNA"/>
</dbReference>
<dbReference type="Proteomes" id="UP000683246">
    <property type="component" value="Chromosome"/>
</dbReference>
<evidence type="ECO:0000313" key="3">
    <source>
        <dbReference type="Proteomes" id="UP000683246"/>
    </source>
</evidence>
<dbReference type="KEGG" id="vpy:HZI73_08770"/>
<protein>
    <submittedName>
        <fullName evidence="2">Glycosyltransferase family 2 protein</fullName>
    </submittedName>
</protein>
<dbReference type="InterPro" id="IPR011990">
    <property type="entry name" value="TPR-like_helical_dom_sf"/>
</dbReference>
<dbReference type="SUPFAM" id="SSF81901">
    <property type="entry name" value="HCP-like"/>
    <property type="match status" value="1"/>
</dbReference>
<dbReference type="CDD" id="cd02511">
    <property type="entry name" value="Beta4Glucosyltransferase"/>
    <property type="match status" value="1"/>
</dbReference>
<dbReference type="Gene3D" id="3.90.550.10">
    <property type="entry name" value="Spore Coat Polysaccharide Biosynthesis Protein SpsA, Chain A"/>
    <property type="match status" value="1"/>
</dbReference>
<name>A0A8J8MJG4_9FIRM</name>
<feature type="domain" description="Glycosyltransferase 2-like" evidence="1">
    <location>
        <begin position="5"/>
        <end position="109"/>
    </location>
</feature>
<dbReference type="InterPro" id="IPR029044">
    <property type="entry name" value="Nucleotide-diphossugar_trans"/>
</dbReference>
<dbReference type="PANTHER" id="PTHR43630:SF2">
    <property type="entry name" value="GLYCOSYLTRANSFERASE"/>
    <property type="match status" value="1"/>
</dbReference>
<dbReference type="Pfam" id="PF00535">
    <property type="entry name" value="Glycos_transf_2"/>
    <property type="match status" value="1"/>
</dbReference>